<evidence type="ECO:0000313" key="2">
    <source>
        <dbReference type="EMBL" id="CAE6532588.1"/>
    </source>
</evidence>
<dbReference type="InterPro" id="IPR029063">
    <property type="entry name" value="SAM-dependent_MTases_sf"/>
</dbReference>
<sequence>MDSLMQFGYNLLDKGAIPDFVLRPIIRALSEQRLREINQGSLEANHEAKMRWIEKVRARNVIADEVDKANKQHYEVSTEFMKLCVGPRMKYSACLYPTGKETIAQAEEFMLQSYCEKAKLCDDIDILDLGCGWGSLSLFLAEKYPNARITALSNSATQKIHIDKLAKERGLTNLTAITGDVNAYEFEESVRFDRILSIEMFEHMKNYEILLRKVASWLKPNAKAAGGEALVFIHIFLHKSTPYDFEEGDGWMAQNFFSGGTMPSLDLLSYFQADLQLQRTWFINGRHYAQTSEHWLQLQDANRAAAIAELENDARAQGFDPIEGRKAYYRFRTFFLAVAVFFAMHNGEEWGVGHYFLTRFDIRLGNPANRTLVCLTPSEFNLAWSFFEDLPYKLPLVELVASSLPTPCCMKHWLLVFLLATCTVGASTHPVPPHRLNKLGSKDSDLNDPGAQAAVGNTDGQACTLAGVAIKCSELE</sequence>
<evidence type="ECO:0000256" key="1">
    <source>
        <dbReference type="ARBA" id="ARBA00010815"/>
    </source>
</evidence>
<dbReference type="EMBL" id="CAJMWT010008341">
    <property type="protein sequence ID" value="CAE6532588.1"/>
    <property type="molecule type" value="Genomic_DNA"/>
</dbReference>
<dbReference type="PANTHER" id="PTHR43832:SF1">
    <property type="entry name" value="S-ADENOSYL-L-METHIONINE-DEPENDENT METHYLTRANSFERASES SUPERFAMILY PROTEIN"/>
    <property type="match status" value="1"/>
</dbReference>
<accession>A0A8H3HNM0</accession>
<proteinExistence type="inferred from homology"/>
<dbReference type="PANTHER" id="PTHR43832">
    <property type="match status" value="1"/>
</dbReference>
<dbReference type="CDD" id="cd02440">
    <property type="entry name" value="AdoMet_MTases"/>
    <property type="match status" value="1"/>
</dbReference>
<organism evidence="2 3">
    <name type="scientific">Rhizoctonia solani</name>
    <dbReference type="NCBI Taxonomy" id="456999"/>
    <lineage>
        <taxon>Eukaryota</taxon>
        <taxon>Fungi</taxon>
        <taxon>Dikarya</taxon>
        <taxon>Basidiomycota</taxon>
        <taxon>Agaricomycotina</taxon>
        <taxon>Agaricomycetes</taxon>
        <taxon>Cantharellales</taxon>
        <taxon>Ceratobasidiaceae</taxon>
        <taxon>Rhizoctonia</taxon>
    </lineage>
</organism>
<dbReference type="Gene3D" id="3.40.50.150">
    <property type="entry name" value="Vaccinia Virus protein VP39"/>
    <property type="match status" value="1"/>
</dbReference>
<evidence type="ECO:0008006" key="4">
    <source>
        <dbReference type="Google" id="ProtNLM"/>
    </source>
</evidence>
<dbReference type="Proteomes" id="UP000663843">
    <property type="component" value="Unassembled WGS sequence"/>
</dbReference>
<name>A0A8H3HNM0_9AGAM</name>
<gene>
    <name evidence="2" type="ORF">RDB_LOCUS180913</name>
</gene>
<comment type="similarity">
    <text evidence="1">Belongs to the CFA/CMAS family.</text>
</comment>
<dbReference type="AlphaFoldDB" id="A0A8H3HNM0"/>
<dbReference type="SUPFAM" id="SSF53335">
    <property type="entry name" value="S-adenosyl-L-methionine-dependent methyltransferases"/>
    <property type="match status" value="1"/>
</dbReference>
<reference evidence="2" key="1">
    <citation type="submission" date="2021-01" db="EMBL/GenBank/DDBJ databases">
        <authorList>
            <person name="Kaushik A."/>
        </authorList>
    </citation>
    <scope>NUCLEOTIDE SEQUENCE</scope>
    <source>
        <strain evidence="2">AG2-2IIIB</strain>
    </source>
</reference>
<dbReference type="Pfam" id="PF02353">
    <property type="entry name" value="CMAS"/>
    <property type="match status" value="1"/>
</dbReference>
<comment type="caution">
    <text evidence="2">The sequence shown here is derived from an EMBL/GenBank/DDBJ whole genome shotgun (WGS) entry which is preliminary data.</text>
</comment>
<dbReference type="FunFam" id="3.40.50.150:FF:000554">
    <property type="entry name" value="Cation-transporting ATPase"/>
    <property type="match status" value="1"/>
</dbReference>
<protein>
    <recommendedName>
        <fullName evidence="4">Cyclopropane-fatty-acyl-phospholipid synthase</fullName>
    </recommendedName>
</protein>
<evidence type="ECO:0000313" key="3">
    <source>
        <dbReference type="Proteomes" id="UP000663843"/>
    </source>
</evidence>